<dbReference type="GO" id="GO:0005634">
    <property type="term" value="C:nucleus"/>
    <property type="evidence" value="ECO:0007669"/>
    <property type="project" value="UniProtKB-SubCell"/>
</dbReference>
<evidence type="ECO:0000256" key="4">
    <source>
        <dbReference type="ARBA" id="ARBA00022801"/>
    </source>
</evidence>
<dbReference type="GO" id="GO:0004527">
    <property type="term" value="F:exonuclease activity"/>
    <property type="evidence" value="ECO:0007669"/>
    <property type="project" value="UniProtKB-KW"/>
</dbReference>
<evidence type="ECO:0000256" key="1">
    <source>
        <dbReference type="ARBA" id="ARBA00004123"/>
    </source>
</evidence>
<dbReference type="OrthoDB" id="8191639at2759"/>
<accession>A0A9P6J6H4</accession>
<comment type="caution">
    <text evidence="9">The sequence shown here is derived from an EMBL/GenBank/DDBJ whole genome shotgun (WGS) entry which is preliminary data.</text>
</comment>
<proteinExistence type="inferred from homology"/>
<evidence type="ECO:0000256" key="2">
    <source>
        <dbReference type="ARBA" id="ARBA00006357"/>
    </source>
</evidence>
<feature type="domain" description="Exonuclease" evidence="8">
    <location>
        <begin position="379"/>
        <end position="521"/>
    </location>
</feature>
<evidence type="ECO:0000256" key="7">
    <source>
        <dbReference type="SAM" id="MobiDB-lite"/>
    </source>
</evidence>
<dbReference type="Proteomes" id="UP000738359">
    <property type="component" value="Unassembled WGS sequence"/>
</dbReference>
<keyword evidence="10" id="KW-1185">Reference proteome</keyword>
<dbReference type="InterPro" id="IPR034922">
    <property type="entry name" value="REX1-like_exo"/>
</dbReference>
<dbReference type="Gene3D" id="3.30.420.10">
    <property type="entry name" value="Ribonuclease H-like superfamily/Ribonuclease H"/>
    <property type="match status" value="1"/>
</dbReference>
<feature type="compositionally biased region" description="Basic and acidic residues" evidence="7">
    <location>
        <begin position="53"/>
        <end position="81"/>
    </location>
</feature>
<keyword evidence="5 9" id="KW-0269">Exonuclease</keyword>
<dbReference type="SUPFAM" id="SSF53098">
    <property type="entry name" value="Ribonuclease H-like"/>
    <property type="match status" value="1"/>
</dbReference>
<dbReference type="InterPro" id="IPR013520">
    <property type="entry name" value="Ribonucl_H"/>
</dbReference>
<dbReference type="AlphaFoldDB" id="A0A9P6J6H4"/>
<dbReference type="SMART" id="SM00479">
    <property type="entry name" value="EXOIII"/>
    <property type="match status" value="1"/>
</dbReference>
<comment type="similarity">
    <text evidence="2">Belongs to the REXO1/REXO3 family.</text>
</comment>
<feature type="region of interest" description="Disordered" evidence="7">
    <location>
        <begin position="32"/>
        <end position="112"/>
    </location>
</feature>
<name>A0A9P6J6H4_MORAP</name>
<evidence type="ECO:0000259" key="8">
    <source>
        <dbReference type="SMART" id="SM00479"/>
    </source>
</evidence>
<keyword evidence="6" id="KW-0539">Nucleus</keyword>
<protein>
    <submittedName>
        <fullName evidence="9">RNA exonuclease 3</fullName>
    </submittedName>
</protein>
<evidence type="ECO:0000256" key="6">
    <source>
        <dbReference type="ARBA" id="ARBA00023242"/>
    </source>
</evidence>
<dbReference type="InterPro" id="IPR036397">
    <property type="entry name" value="RNaseH_sf"/>
</dbReference>
<keyword evidence="4" id="KW-0378">Hydrolase</keyword>
<evidence type="ECO:0000256" key="5">
    <source>
        <dbReference type="ARBA" id="ARBA00022839"/>
    </source>
</evidence>
<dbReference type="PANTHER" id="PTHR12801:SF115">
    <property type="entry name" value="FI18136P1-RELATED"/>
    <property type="match status" value="1"/>
</dbReference>
<gene>
    <name evidence="9" type="primary">REX3</name>
    <name evidence="9" type="ORF">BGZ70_007240</name>
</gene>
<dbReference type="GO" id="GO:0003676">
    <property type="term" value="F:nucleic acid binding"/>
    <property type="evidence" value="ECO:0007669"/>
    <property type="project" value="InterPro"/>
</dbReference>
<organism evidence="9 10">
    <name type="scientific">Mortierella alpina</name>
    <name type="common">Oleaginous fungus</name>
    <name type="synonym">Mortierella renispora</name>
    <dbReference type="NCBI Taxonomy" id="64518"/>
    <lineage>
        <taxon>Eukaryota</taxon>
        <taxon>Fungi</taxon>
        <taxon>Fungi incertae sedis</taxon>
        <taxon>Mucoromycota</taxon>
        <taxon>Mortierellomycotina</taxon>
        <taxon>Mortierellomycetes</taxon>
        <taxon>Mortierellales</taxon>
        <taxon>Mortierellaceae</taxon>
        <taxon>Mortierella</taxon>
    </lineage>
</organism>
<dbReference type="PANTHER" id="PTHR12801">
    <property type="entry name" value="RNA EXONUCLEASE REXO1 / RECO3 FAMILY MEMBER-RELATED"/>
    <property type="match status" value="1"/>
</dbReference>
<dbReference type="InterPro" id="IPR047021">
    <property type="entry name" value="REXO1/3/4-like"/>
</dbReference>
<dbReference type="EMBL" id="JAAAHY010000444">
    <property type="protein sequence ID" value="KAF9963706.1"/>
    <property type="molecule type" value="Genomic_DNA"/>
</dbReference>
<reference evidence="9" key="1">
    <citation type="journal article" date="2020" name="Fungal Divers.">
        <title>Resolving the Mortierellaceae phylogeny through synthesis of multi-gene phylogenetics and phylogenomics.</title>
        <authorList>
            <person name="Vandepol N."/>
            <person name="Liber J."/>
            <person name="Desiro A."/>
            <person name="Na H."/>
            <person name="Kennedy M."/>
            <person name="Barry K."/>
            <person name="Grigoriev I.V."/>
            <person name="Miller A.N."/>
            <person name="O'Donnell K."/>
            <person name="Stajich J.E."/>
            <person name="Bonito G."/>
        </authorList>
    </citation>
    <scope>NUCLEOTIDE SEQUENCE</scope>
    <source>
        <strain evidence="9">CK1249</strain>
    </source>
</reference>
<dbReference type="CDD" id="cd06145">
    <property type="entry name" value="REX1_like"/>
    <property type="match status" value="1"/>
</dbReference>
<dbReference type="InterPro" id="IPR012337">
    <property type="entry name" value="RNaseH-like_sf"/>
</dbReference>
<comment type="subcellular location">
    <subcellularLocation>
        <location evidence="1">Nucleus</location>
    </subcellularLocation>
</comment>
<evidence type="ECO:0000313" key="10">
    <source>
        <dbReference type="Proteomes" id="UP000738359"/>
    </source>
</evidence>
<evidence type="ECO:0000313" key="9">
    <source>
        <dbReference type="EMBL" id="KAF9963706.1"/>
    </source>
</evidence>
<sequence length="525" mass="57795">MFATAGLFNAIPCPYLPHCPRQAFCIYSHTHTAASDSPPPTTATAHVTKTPKRKLDEPLTSRHATQDKRQSTKPAEERSAATERQTPIAAMETAKRRKLQQDSFGLESRSTSASSIRSQPAVLLARPQANVKAPTTLAAVKQGVTGPPVLKIDLRAHSKPQFRQAVAMQYYNEFLRIYAPLGAPGSSLATAHAIDQEKAVHGKTNVGSYRSLASTVLQRLKKRPAAISDNDVGIDGVWVDPVLASESDSASGDIWEQASEYVQTLTELEANEYPVSVPVGIPPELDAVQVCDRCQKQYEIHEELSEEDSSACQFHDRRIRTKVQNGERVKYFPCCDAPQGGPGCREGPHVFKEDGLLCLQGRAPFIETPAASEPKGRHAVVAMDCEMCYTTGGFELARISVVGQDGRTIMDELVKPKNAIVDLNSRYSGIMSLEGAKYDLEQARAHFLELIDGETIVIGHSLENDFKVLRLIHTRVIDTAMSLARQHLHITIQDSEHGHDSFEDAKTCLDLVRLRIEKDNQSKVK</sequence>
<keyword evidence="3" id="KW-0540">Nuclease</keyword>
<evidence type="ECO:0000256" key="3">
    <source>
        <dbReference type="ARBA" id="ARBA00022722"/>
    </source>
</evidence>